<gene>
    <name evidence="1" type="ORF">KIN20_030445</name>
</gene>
<name>A0AAD5R427_PARTN</name>
<sequence length="120" mass="13567">MNDEQMDSSVSECLAKIKALLCDDLMLDAKNRSVLGKELRNYESQAVVFEDNGLELARISRIGDYIARRLNITLDSGEFLRMVYVETDVDRILVRLIDSLIEGKNIPKSLGKLVRTGDFV</sequence>
<accession>A0AAD5R427</accession>
<organism evidence="1 2">
    <name type="scientific">Parelaphostrongylus tenuis</name>
    <name type="common">Meningeal worm</name>
    <dbReference type="NCBI Taxonomy" id="148309"/>
    <lineage>
        <taxon>Eukaryota</taxon>
        <taxon>Metazoa</taxon>
        <taxon>Ecdysozoa</taxon>
        <taxon>Nematoda</taxon>
        <taxon>Chromadorea</taxon>
        <taxon>Rhabditida</taxon>
        <taxon>Rhabditina</taxon>
        <taxon>Rhabditomorpha</taxon>
        <taxon>Strongyloidea</taxon>
        <taxon>Metastrongylidae</taxon>
        <taxon>Parelaphostrongylus</taxon>
    </lineage>
</organism>
<dbReference type="EMBL" id="JAHQIW010006394">
    <property type="protein sequence ID" value="KAJ1369063.1"/>
    <property type="molecule type" value="Genomic_DNA"/>
</dbReference>
<keyword evidence="2" id="KW-1185">Reference proteome</keyword>
<reference evidence="1" key="1">
    <citation type="submission" date="2021-06" db="EMBL/GenBank/DDBJ databases">
        <title>Parelaphostrongylus tenuis whole genome reference sequence.</title>
        <authorList>
            <person name="Garwood T.J."/>
            <person name="Larsen P.A."/>
            <person name="Fountain-Jones N.M."/>
            <person name="Garbe J.R."/>
            <person name="Macchietto M.G."/>
            <person name="Kania S.A."/>
            <person name="Gerhold R.W."/>
            <person name="Richards J.E."/>
            <person name="Wolf T.M."/>
        </authorList>
    </citation>
    <scope>NUCLEOTIDE SEQUENCE</scope>
    <source>
        <strain evidence="1">MNPRO001-30</strain>
        <tissue evidence="1">Meninges</tissue>
    </source>
</reference>
<evidence type="ECO:0000313" key="1">
    <source>
        <dbReference type="EMBL" id="KAJ1369063.1"/>
    </source>
</evidence>
<proteinExistence type="predicted"/>
<dbReference type="AlphaFoldDB" id="A0AAD5R427"/>
<protein>
    <submittedName>
        <fullName evidence="1">Uncharacterized protein</fullName>
    </submittedName>
</protein>
<evidence type="ECO:0000313" key="2">
    <source>
        <dbReference type="Proteomes" id="UP001196413"/>
    </source>
</evidence>
<dbReference type="Proteomes" id="UP001196413">
    <property type="component" value="Unassembled WGS sequence"/>
</dbReference>
<comment type="caution">
    <text evidence="1">The sequence shown here is derived from an EMBL/GenBank/DDBJ whole genome shotgun (WGS) entry which is preliminary data.</text>
</comment>